<keyword evidence="2" id="KW-1185">Reference proteome</keyword>
<protein>
    <submittedName>
        <fullName evidence="1">Uncharacterized protein</fullName>
    </submittedName>
</protein>
<evidence type="ECO:0000313" key="1">
    <source>
        <dbReference type="EMBL" id="GGF06512.1"/>
    </source>
</evidence>
<proteinExistence type="predicted"/>
<reference evidence="2" key="1">
    <citation type="journal article" date="2019" name="Int. J. Syst. Evol. Microbiol.">
        <title>The Global Catalogue of Microorganisms (GCM) 10K type strain sequencing project: providing services to taxonomists for standard genome sequencing and annotation.</title>
        <authorList>
            <consortium name="The Broad Institute Genomics Platform"/>
            <consortium name="The Broad Institute Genome Sequencing Center for Infectious Disease"/>
            <person name="Wu L."/>
            <person name="Ma J."/>
        </authorList>
    </citation>
    <scope>NUCLEOTIDE SEQUENCE [LARGE SCALE GENOMIC DNA]</scope>
    <source>
        <strain evidence="2">CGMCC 1.15197</strain>
    </source>
</reference>
<evidence type="ECO:0000313" key="2">
    <source>
        <dbReference type="Proteomes" id="UP000632273"/>
    </source>
</evidence>
<organism evidence="1 2">
    <name type="scientific">Hymenobacter cavernae</name>
    <dbReference type="NCBI Taxonomy" id="2044852"/>
    <lineage>
        <taxon>Bacteria</taxon>
        <taxon>Pseudomonadati</taxon>
        <taxon>Bacteroidota</taxon>
        <taxon>Cytophagia</taxon>
        <taxon>Cytophagales</taxon>
        <taxon>Hymenobacteraceae</taxon>
        <taxon>Hymenobacter</taxon>
    </lineage>
</organism>
<dbReference type="Proteomes" id="UP000632273">
    <property type="component" value="Unassembled WGS sequence"/>
</dbReference>
<sequence>MDYTTDLSALKWLRGSVSDRSDIESLKVKHLLPNTYSAYIALLPSVGIIDGFPFNEVDPNTISIEQINANVKVWNEYGIYSFNSTPNYSKTRFSKLAKMFELPYDLSMQRTLPWRKRGFAILEQDTLDNLRGILKQIFLTNKVNLYIEDYWRWYEVYNLLPHSKEVIYRANIDEFIHFFSTSFFDASLYLLPDDRSWCLMNIENGFCPVIGIGSCVNNKWIIPSDTEILNLKLEDPI</sequence>
<gene>
    <name evidence="1" type="ORF">GCM10011383_16990</name>
</gene>
<comment type="caution">
    <text evidence="1">The sequence shown here is derived from an EMBL/GenBank/DDBJ whole genome shotgun (WGS) entry which is preliminary data.</text>
</comment>
<accession>A0ABQ1U124</accession>
<name>A0ABQ1U124_9BACT</name>
<dbReference type="EMBL" id="BMHT01000003">
    <property type="protein sequence ID" value="GGF06512.1"/>
    <property type="molecule type" value="Genomic_DNA"/>
</dbReference>
<dbReference type="RefSeq" id="WP_188813123.1">
    <property type="nucleotide sequence ID" value="NZ_BMHT01000003.1"/>
</dbReference>